<keyword evidence="6 7" id="KW-0067">ATP-binding</keyword>
<evidence type="ECO:0000313" key="10">
    <source>
        <dbReference type="EMBL" id="GJJ72713.1"/>
    </source>
</evidence>
<dbReference type="SUPFAM" id="SSF56112">
    <property type="entry name" value="Protein kinase-like (PK-like)"/>
    <property type="match status" value="1"/>
</dbReference>
<feature type="region of interest" description="Disordered" evidence="8">
    <location>
        <begin position="1"/>
        <end position="33"/>
    </location>
</feature>
<dbReference type="InterPro" id="IPR050538">
    <property type="entry name" value="MAP_kinase_kinase_kinase"/>
</dbReference>
<sequence>MSNLRVQEGEDEDAISVSRPSSLNHRVNERSSARNSLIMTWPLRPSLDEHVNGTNHATFGLSQTIAGPSLSIASTSIGAIPPRAETQVERKKGVRFFFQEEEDNEDNNSEDEENSADLEDDTYDEMEAQTSMENEAEAEADDEVRRSIPDEIMVRFNALDTNDSPAGTSEADPIDEYYDNHGEMDEDDTTRSSNKDQERLDRFMQPASSSDEGVIELNRERIDWQSMLQSVLTGDVFSIENKRLENPNLEMQPAFKQQIWLGIRATLRSRPVSDEQRFVEMARAHVDGFLQEVLDFKVDPNSPKSSLDQVLDVLHKVDIVENLYPKTEAIDKPIYKSPKFQFRLGALNAFASIMKQMKIQYSILKDWTGSDTLAVTRSETADKDEVSFVDHLLKENRLELTFKKKTLKSLKVALHQIKRTMIENAVAFASMGLAPTMPELQQLIRFPATLMQECLRLRLEYAGLLTVATLQIVDQKLEEFKSSLFLACEIRFDYEELEAPEDGWYIAPSISSDYEEILKKSMTFYFKLLGWKVEYWGQSKKYTDSVLDLEWESLSDLGQKIDGIGLDTAGQLCLLTSKSTIFLYKHLQEQMKERPDVPQTANEVTKFYGKVLENVRFRANRLRRFARTLTDTFENAAEYLLDKKSGDSFGALMNRLAETNHVMVFTGELEATGTYMIVEHKVAEKAPWIPQTLRSCFEQAGTGYILMFTPRERFVWSGPILTLSGVQGIDLDLKPGRVRLISERGSLLDACKKRFSKIADQHGLELITESRANVTQLNKELNKAKKSAYKLADTIAQSVTVLRKVTMRVPNCQDLVQPFFRFATDYGLTSLSSMEGLPRSQYNLKLLRLAIDWVSFVCDDCDQTERQTFRWAMAALNFAMKMTKGNNILALSDSEFSWLRIKIAGCMTLLISHFDIHGARNQSEAQRSERDGRQKYKAKDQSRLAEEIATMFRLATANESVLSEEATKNLLLQQEKLALLEKGRTEKEQEIKVIGKVLDGQKPEDQSLVYLAGLTDSVATRWQMAKYIGSGTFGTVYLGTNSLTGELIAVKEIRFQNASMSLFESIRDEMKVMKMMHHPNIVRYDNIEVHRHKVFIFMEYCQGGSLADLLTHGRIEDEKVIKVYTLQMLKGLSYLHRKNVVHRDVKPDNILLDHLGHIKFVDFGAAKILAKNQRTRTHGRSGQSVNVGVGANSLNGTPMYMAPEVIKNGEKGRKGSMDIWSLGCCVLEMATGRRPWAHLDNEWAVMYHVATSHPPLPDPSQMSAKGIAFLKRCFIRSPRDRASADELLRDEWLKGVDSEESMVYDEYDEYSEVDGEHSMNGANGERRPLDAEEEGLKDYPYEATRGTASVSYSDDESDDEMQLKEESPSIDEDPKAISSEVKGGNEAARTETNDVHERPHGGQDPRQDSMTGAKSPESSASDSISEVGSEVELMLSAMREREWSRQASVQTSPHQVGSPEAHPSIDGAVPTTTTRAEGVVRPGGLNIAGLQGTDGSNRTMIAPQPTSPIVDHRGFAREIGLDLYRTGSPRVLDIKAQMSPVLNLGLLDTIDDQAVHVHVPVRTHHVSEREAATRAVLNEDKPTETGTE</sequence>
<dbReference type="Pfam" id="PF00069">
    <property type="entry name" value="Pkinase"/>
    <property type="match status" value="1"/>
</dbReference>
<dbReference type="PANTHER" id="PTHR48016">
    <property type="entry name" value="MAP KINASE KINASE KINASE SSK2-RELATED-RELATED"/>
    <property type="match status" value="1"/>
</dbReference>
<gene>
    <name evidence="10" type="ORF">EMPS_05071</name>
</gene>
<feature type="region of interest" description="Disordered" evidence="8">
    <location>
        <begin position="1334"/>
        <end position="1428"/>
    </location>
</feature>
<organism evidence="10 11">
    <name type="scientific">Entomortierella parvispora</name>
    <dbReference type="NCBI Taxonomy" id="205924"/>
    <lineage>
        <taxon>Eukaryota</taxon>
        <taxon>Fungi</taxon>
        <taxon>Fungi incertae sedis</taxon>
        <taxon>Mucoromycota</taxon>
        <taxon>Mortierellomycotina</taxon>
        <taxon>Mortierellomycetes</taxon>
        <taxon>Mortierellales</taxon>
        <taxon>Mortierellaceae</taxon>
        <taxon>Entomortierella</taxon>
    </lineage>
</organism>
<dbReference type="Gene3D" id="1.10.510.10">
    <property type="entry name" value="Transferase(Phosphotransferase) domain 1"/>
    <property type="match status" value="1"/>
</dbReference>
<dbReference type="InterPro" id="IPR011009">
    <property type="entry name" value="Kinase-like_dom_sf"/>
</dbReference>
<feature type="compositionally biased region" description="Polar residues" evidence="8">
    <location>
        <begin position="1445"/>
        <end position="1455"/>
    </location>
</feature>
<comment type="caution">
    <text evidence="10">The sequence shown here is derived from an EMBL/GenBank/DDBJ whole genome shotgun (WGS) entry which is preliminary data.</text>
</comment>
<feature type="compositionally biased region" description="Basic and acidic residues" evidence="8">
    <location>
        <begin position="1361"/>
        <end position="1375"/>
    </location>
</feature>
<keyword evidence="3" id="KW-0808">Transferase</keyword>
<reference evidence="10" key="2">
    <citation type="journal article" date="2022" name="Microbiol. Resour. Announc.">
        <title>Whole-Genome Sequence of Entomortierella parvispora E1425, a Mucoromycotan Fungus Associated with Burkholderiaceae-Related Endosymbiotic Bacteria.</title>
        <authorList>
            <person name="Herlambang A."/>
            <person name="Guo Y."/>
            <person name="Takashima Y."/>
            <person name="Narisawa K."/>
            <person name="Ohta H."/>
            <person name="Nishizawa T."/>
        </authorList>
    </citation>
    <scope>NUCLEOTIDE SEQUENCE</scope>
    <source>
        <strain evidence="10">E1425</strain>
    </source>
</reference>
<evidence type="ECO:0000313" key="11">
    <source>
        <dbReference type="Proteomes" id="UP000827284"/>
    </source>
</evidence>
<dbReference type="PROSITE" id="PS00107">
    <property type="entry name" value="PROTEIN_KINASE_ATP"/>
    <property type="match status" value="1"/>
</dbReference>
<evidence type="ECO:0000256" key="8">
    <source>
        <dbReference type="SAM" id="MobiDB-lite"/>
    </source>
</evidence>
<evidence type="ECO:0000256" key="3">
    <source>
        <dbReference type="ARBA" id="ARBA00022679"/>
    </source>
</evidence>
<dbReference type="GO" id="GO:0004674">
    <property type="term" value="F:protein serine/threonine kinase activity"/>
    <property type="evidence" value="ECO:0007669"/>
    <property type="project" value="UniProtKB-KW"/>
</dbReference>
<evidence type="ECO:0000256" key="2">
    <source>
        <dbReference type="ARBA" id="ARBA00022527"/>
    </source>
</evidence>
<reference evidence="10" key="1">
    <citation type="submission" date="2021-11" db="EMBL/GenBank/DDBJ databases">
        <authorList>
            <person name="Herlambang A."/>
            <person name="Guo Y."/>
            <person name="Takashima Y."/>
            <person name="Nishizawa T."/>
        </authorList>
    </citation>
    <scope>NUCLEOTIDE SEQUENCE</scope>
    <source>
        <strain evidence="10">E1425</strain>
    </source>
</reference>
<keyword evidence="11" id="KW-1185">Reference proteome</keyword>
<protein>
    <submittedName>
        <fullName evidence="10">Mitogen-activated protein kinase kinase kinase</fullName>
    </submittedName>
</protein>
<keyword evidence="4 7" id="KW-0547">Nucleotide-binding</keyword>
<dbReference type="SMART" id="SM00220">
    <property type="entry name" value="S_TKc"/>
    <property type="match status" value="1"/>
</dbReference>
<dbReference type="OrthoDB" id="1043025at2759"/>
<dbReference type="Proteomes" id="UP000827284">
    <property type="component" value="Unassembled WGS sequence"/>
</dbReference>
<feature type="compositionally biased region" description="Acidic residues" evidence="8">
    <location>
        <begin position="99"/>
        <end position="120"/>
    </location>
</feature>
<dbReference type="GO" id="GO:0038066">
    <property type="term" value="P:p38MAPK cascade"/>
    <property type="evidence" value="ECO:0007669"/>
    <property type="project" value="TreeGrafter"/>
</dbReference>
<accession>A0A9P3LW37</accession>
<comment type="similarity">
    <text evidence="1">Belongs to the protein kinase superfamily. STE Ser/Thr protein kinase family. MAP kinase kinase kinase subfamily.</text>
</comment>
<dbReference type="PROSITE" id="PS50011">
    <property type="entry name" value="PROTEIN_KINASE_DOM"/>
    <property type="match status" value="1"/>
</dbReference>
<evidence type="ECO:0000256" key="5">
    <source>
        <dbReference type="ARBA" id="ARBA00022777"/>
    </source>
</evidence>
<evidence type="ECO:0000256" key="1">
    <source>
        <dbReference type="ARBA" id="ARBA00006529"/>
    </source>
</evidence>
<evidence type="ECO:0000256" key="6">
    <source>
        <dbReference type="ARBA" id="ARBA00022840"/>
    </source>
</evidence>
<dbReference type="InterPro" id="IPR008271">
    <property type="entry name" value="Ser/Thr_kinase_AS"/>
</dbReference>
<dbReference type="GO" id="GO:0005524">
    <property type="term" value="F:ATP binding"/>
    <property type="evidence" value="ECO:0007669"/>
    <property type="project" value="UniProtKB-UniRule"/>
</dbReference>
<feature type="binding site" evidence="7">
    <location>
        <position position="1051"/>
    </location>
    <ligand>
        <name>ATP</name>
        <dbReference type="ChEBI" id="CHEBI:30616"/>
    </ligand>
</feature>
<name>A0A9P3LW37_9FUNG</name>
<feature type="region of interest" description="Disordered" evidence="8">
    <location>
        <begin position="97"/>
        <end position="120"/>
    </location>
</feature>
<dbReference type="PROSITE" id="PS00108">
    <property type="entry name" value="PROTEIN_KINASE_ST"/>
    <property type="match status" value="1"/>
</dbReference>
<dbReference type="PANTHER" id="PTHR48016:SF32">
    <property type="entry name" value="MITOGEN-ACTIVATED PROTEIN KINASE KINASE KINASE 4"/>
    <property type="match status" value="1"/>
</dbReference>
<keyword evidence="5 10" id="KW-0418">Kinase</keyword>
<evidence type="ECO:0000259" key="9">
    <source>
        <dbReference type="PROSITE" id="PS50011"/>
    </source>
</evidence>
<feature type="region of interest" description="Disordered" evidence="8">
    <location>
        <begin position="1442"/>
        <end position="1468"/>
    </location>
</feature>
<dbReference type="InterPro" id="IPR017441">
    <property type="entry name" value="Protein_kinase_ATP_BS"/>
</dbReference>
<evidence type="ECO:0000256" key="7">
    <source>
        <dbReference type="PROSITE-ProRule" id="PRU10141"/>
    </source>
</evidence>
<keyword evidence="2" id="KW-0723">Serine/threonine-protein kinase</keyword>
<feature type="compositionally biased region" description="Basic and acidic residues" evidence="8">
    <location>
        <begin position="178"/>
        <end position="202"/>
    </location>
</feature>
<feature type="region of interest" description="Disordered" evidence="8">
    <location>
        <begin position="156"/>
        <end position="211"/>
    </location>
</feature>
<proteinExistence type="inferred from homology"/>
<dbReference type="EMBL" id="BQFW01000007">
    <property type="protein sequence ID" value="GJJ72713.1"/>
    <property type="molecule type" value="Genomic_DNA"/>
</dbReference>
<feature type="compositionally biased region" description="Low complexity" evidence="8">
    <location>
        <begin position="1415"/>
        <end position="1428"/>
    </location>
</feature>
<dbReference type="InterPro" id="IPR000719">
    <property type="entry name" value="Prot_kinase_dom"/>
</dbReference>
<feature type="domain" description="Protein kinase" evidence="9">
    <location>
        <begin position="1022"/>
        <end position="1293"/>
    </location>
</feature>
<evidence type="ECO:0000256" key="4">
    <source>
        <dbReference type="ARBA" id="ARBA00022741"/>
    </source>
</evidence>
<feature type="compositionally biased region" description="Basic and acidic residues" evidence="8">
    <location>
        <begin position="1388"/>
        <end position="1407"/>
    </location>
</feature>